<dbReference type="Pfam" id="PF02737">
    <property type="entry name" value="3HCDH_N"/>
    <property type="match status" value="1"/>
</dbReference>
<feature type="domain" description="3-hydroxyacyl-CoA dehydrogenase C-terminal" evidence="2">
    <location>
        <begin position="262"/>
        <end position="313"/>
    </location>
</feature>
<organism evidence="4">
    <name type="scientific">candidate division WOR-3 bacterium</name>
    <dbReference type="NCBI Taxonomy" id="2052148"/>
    <lineage>
        <taxon>Bacteria</taxon>
        <taxon>Bacteria division WOR-3</taxon>
    </lineage>
</organism>
<dbReference type="InterPro" id="IPR006108">
    <property type="entry name" value="3HC_DH_C"/>
</dbReference>
<gene>
    <name evidence="4" type="ORF">ENP86_07280</name>
</gene>
<sequence length="443" mass="50317">MNLDERLLNVSVIGAAGKMGSGIAALVAQEMLRLKFENPERIYRLNLIDVSEKGLDGLRDYLKSQFLRTAEKTIVSLRDRYKDRADLVENAEIVDAYVNDGMKLLNFGADLAMAKNSHLIFEAIIEDEKVKIKTYKSLKRLVSKETFFLTNTSSIPIGYLDEKSDLDGRLIGYHFYNPPVVQKLVEVICSKHTRNELKDIANELGKSLRKKLVPANDISGFIGNGHFMRDGLFALDEVLQLKGKYKLTGAIYIINRVSQDFLLRPMGIFQLIDYVGIDVFQCILRVMRTHLGDDTLKHKLIDKMIKNGIKGGQYPDGSQKDGFLKYDKNRPVGIYDLKKGEYFIITDDWKKKLDRQLGPLPEGFAPWKALLGDKDKEAKLKNHFSALKNMNTFGAELALNYLKKTKEIAENLVKQRVANSSDDVNAVLTNGFYWLYGPINDYI</sequence>
<evidence type="ECO:0000313" key="4">
    <source>
        <dbReference type="EMBL" id="HDY59335.1"/>
    </source>
</evidence>
<dbReference type="InterPro" id="IPR006176">
    <property type="entry name" value="3-OHacyl-CoA_DH_NAD-bd"/>
</dbReference>
<keyword evidence="1" id="KW-0560">Oxidoreductase</keyword>
<accession>A0A7V0Z655</accession>
<dbReference type="AlphaFoldDB" id="A0A7V0Z655"/>
<comment type="caution">
    <text evidence="4">The sequence shown here is derived from an EMBL/GenBank/DDBJ whole genome shotgun (WGS) entry which is preliminary data.</text>
</comment>
<dbReference type="Gene3D" id="3.40.50.720">
    <property type="entry name" value="NAD(P)-binding Rossmann-like Domain"/>
    <property type="match status" value="1"/>
</dbReference>
<dbReference type="EMBL" id="DSKY01000020">
    <property type="protein sequence ID" value="HDY59335.1"/>
    <property type="molecule type" value="Genomic_DNA"/>
</dbReference>
<dbReference type="GO" id="GO:0006631">
    <property type="term" value="P:fatty acid metabolic process"/>
    <property type="evidence" value="ECO:0007669"/>
    <property type="project" value="InterPro"/>
</dbReference>
<dbReference type="InterPro" id="IPR036291">
    <property type="entry name" value="NAD(P)-bd_dom_sf"/>
</dbReference>
<dbReference type="PANTHER" id="PTHR48075:SF5">
    <property type="entry name" value="3-HYDROXYBUTYRYL-COA DEHYDROGENASE"/>
    <property type="match status" value="1"/>
</dbReference>
<reference evidence="4" key="1">
    <citation type="journal article" date="2020" name="mSystems">
        <title>Genome- and Community-Level Interaction Insights into Carbon Utilization and Element Cycling Functions of Hydrothermarchaeota in Hydrothermal Sediment.</title>
        <authorList>
            <person name="Zhou Z."/>
            <person name="Liu Y."/>
            <person name="Xu W."/>
            <person name="Pan J."/>
            <person name="Luo Z.H."/>
            <person name="Li M."/>
        </authorList>
    </citation>
    <scope>NUCLEOTIDE SEQUENCE [LARGE SCALE GENOMIC DNA]</scope>
    <source>
        <strain evidence="4">SpSt-258</strain>
    </source>
</reference>
<evidence type="ECO:0000259" key="2">
    <source>
        <dbReference type="Pfam" id="PF00725"/>
    </source>
</evidence>
<dbReference type="PANTHER" id="PTHR48075">
    <property type="entry name" value="3-HYDROXYACYL-COA DEHYDROGENASE FAMILY PROTEIN"/>
    <property type="match status" value="1"/>
</dbReference>
<feature type="domain" description="3-hydroxyacyl-CoA dehydrogenase NAD binding" evidence="3">
    <location>
        <begin position="9"/>
        <end position="217"/>
    </location>
</feature>
<dbReference type="GO" id="GO:0070403">
    <property type="term" value="F:NAD+ binding"/>
    <property type="evidence" value="ECO:0007669"/>
    <property type="project" value="InterPro"/>
</dbReference>
<dbReference type="GO" id="GO:0016616">
    <property type="term" value="F:oxidoreductase activity, acting on the CH-OH group of donors, NAD or NADP as acceptor"/>
    <property type="evidence" value="ECO:0007669"/>
    <property type="project" value="InterPro"/>
</dbReference>
<dbReference type="SUPFAM" id="SSF48179">
    <property type="entry name" value="6-phosphogluconate dehydrogenase C-terminal domain-like"/>
    <property type="match status" value="1"/>
</dbReference>
<dbReference type="InterPro" id="IPR008927">
    <property type="entry name" value="6-PGluconate_DH-like_C_sf"/>
</dbReference>
<protein>
    <submittedName>
        <fullName evidence="4">3-hydroxyacyl-CoA dehydrogenase family protein</fullName>
    </submittedName>
</protein>
<dbReference type="SUPFAM" id="SSF51735">
    <property type="entry name" value="NAD(P)-binding Rossmann-fold domains"/>
    <property type="match status" value="1"/>
</dbReference>
<name>A0A7V0Z655_UNCW3</name>
<dbReference type="Gene3D" id="1.10.1040.50">
    <property type="match status" value="1"/>
</dbReference>
<dbReference type="Pfam" id="PF00725">
    <property type="entry name" value="3HCDH"/>
    <property type="match status" value="1"/>
</dbReference>
<proteinExistence type="predicted"/>
<evidence type="ECO:0000259" key="3">
    <source>
        <dbReference type="Pfam" id="PF02737"/>
    </source>
</evidence>
<evidence type="ECO:0000256" key="1">
    <source>
        <dbReference type="ARBA" id="ARBA00023002"/>
    </source>
</evidence>